<evidence type="ECO:0000313" key="3">
    <source>
        <dbReference type="EMBL" id="QDQ14288.1"/>
    </source>
</evidence>
<dbReference type="EMBL" id="CP040916">
    <property type="protein sequence ID" value="QDQ14288.1"/>
    <property type="molecule type" value="Genomic_DNA"/>
</dbReference>
<organism evidence="3 4">
    <name type="scientific">Streptomyces spectabilis</name>
    <dbReference type="NCBI Taxonomy" id="68270"/>
    <lineage>
        <taxon>Bacteria</taxon>
        <taxon>Bacillati</taxon>
        <taxon>Actinomycetota</taxon>
        <taxon>Actinomycetes</taxon>
        <taxon>Kitasatosporales</taxon>
        <taxon>Streptomycetaceae</taxon>
        <taxon>Streptomyces</taxon>
    </lineage>
</organism>
<dbReference type="RefSeq" id="WP_144321500.1">
    <property type="nucleotide sequence ID" value="NZ_CP040916.1"/>
</dbReference>
<evidence type="ECO:0008006" key="5">
    <source>
        <dbReference type="Google" id="ProtNLM"/>
    </source>
</evidence>
<reference evidence="3 4" key="1">
    <citation type="journal article" date="2019" name="J. Ind. Microbiol. Biotechnol.">
        <title>The complete genomic sequence of Streptomyces spectabilis NRRL-2792 and identification of secondary metabolite biosynthetic gene clusters.</title>
        <authorList>
            <person name="Sinha A."/>
            <person name="Phillips-Salemka S."/>
            <person name="Niraula T.A."/>
            <person name="Short K.A."/>
            <person name="Niraula N.P."/>
        </authorList>
    </citation>
    <scope>NUCLEOTIDE SEQUENCE [LARGE SCALE GENOMIC DNA]</scope>
    <source>
        <strain evidence="3 4">NRRL 2792</strain>
    </source>
</reference>
<feature type="region of interest" description="Disordered" evidence="1">
    <location>
        <begin position="377"/>
        <end position="505"/>
    </location>
</feature>
<proteinExistence type="predicted"/>
<accession>A0A516RF65</accession>
<evidence type="ECO:0000256" key="2">
    <source>
        <dbReference type="SAM" id="Phobius"/>
    </source>
</evidence>
<feature type="transmembrane region" description="Helical" evidence="2">
    <location>
        <begin position="141"/>
        <end position="160"/>
    </location>
</feature>
<evidence type="ECO:0000256" key="1">
    <source>
        <dbReference type="SAM" id="MobiDB-lite"/>
    </source>
</evidence>
<dbReference type="SUPFAM" id="SSF58104">
    <property type="entry name" value="Methyl-accepting chemotaxis protein (MCP) signaling domain"/>
    <property type="match status" value="1"/>
</dbReference>
<keyword evidence="2" id="KW-0812">Transmembrane</keyword>
<evidence type="ECO:0000313" key="4">
    <source>
        <dbReference type="Proteomes" id="UP000316806"/>
    </source>
</evidence>
<keyword evidence="2" id="KW-0472">Membrane</keyword>
<feature type="transmembrane region" description="Helical" evidence="2">
    <location>
        <begin position="78"/>
        <end position="98"/>
    </location>
</feature>
<dbReference type="AlphaFoldDB" id="A0A516RF65"/>
<dbReference type="Proteomes" id="UP000316806">
    <property type="component" value="Chromosome"/>
</dbReference>
<name>A0A516RF65_STRST</name>
<sequence>MTPAQLLNKQELIKQLQDLAGDPALGPRAAELGALAHDVQHEKRLDRWSELDLVHAYVRPESVIARDGGRPSARRDGLLEAALGALVFVPLLVTWFGLREAVHAYGELSKVDRKEATRPFLQLWQSGFGGHLSPLGRFENVALMAVVLIALLVLLSVVHARVRTRAEREEDAREAERERLLADLAAVLTRLQMLLVPYRSASPKQFTSQLTQAAQEMRSLAAEADKNHKALVAATGSVTDATTSLQEAAGKLTAEVPKLGAAADRIETAVREGQRAADRTGSAGAAAARQLGDQVKTVGAHVETSLRSLVTAQQDLVTRTESVAQATEQACAALVTSTGRTNDAVDGMREATERWDAAAAHWQDAAARVESGVRSFATAGAPSPNGAEAHPRAAADAHGAVSTPYAATVPSPPPWAAANGSPASGPYAPAPPPAGGDPGRTAPLPQRAPAPAPYPASEPDVQDDPALSGGGHRGPAGPAEDDVRSDRTTALRPPRRPSARPGDDT</sequence>
<feature type="compositionally biased region" description="Pro residues" evidence="1">
    <location>
        <begin position="446"/>
        <end position="456"/>
    </location>
</feature>
<gene>
    <name evidence="3" type="ORF">FH965_30030</name>
</gene>
<protein>
    <recommendedName>
        <fullName evidence="5">Methyl-accepting chemotaxis protein</fullName>
    </recommendedName>
</protein>
<keyword evidence="2" id="KW-1133">Transmembrane helix</keyword>
<feature type="compositionally biased region" description="Low complexity" evidence="1">
    <location>
        <begin position="416"/>
        <end position="427"/>
    </location>
</feature>